<keyword evidence="5 9" id="KW-0256">Endoplasmic reticulum</keyword>
<evidence type="ECO:0000256" key="8">
    <source>
        <dbReference type="ARBA" id="ARBA00023315"/>
    </source>
</evidence>
<dbReference type="AlphaFoldDB" id="A0AA38IIH4"/>
<dbReference type="PANTHER" id="PTHR10408:SF8">
    <property type="entry name" value="O-ACYLTRANSFERASE"/>
    <property type="match status" value="1"/>
</dbReference>
<dbReference type="Pfam" id="PF03062">
    <property type="entry name" value="MBOAT"/>
    <property type="match status" value="1"/>
</dbReference>
<feature type="active site" evidence="10">
    <location>
        <position position="355"/>
    </location>
</feature>
<comment type="subcellular location">
    <subcellularLocation>
        <location evidence="1 9">Endoplasmic reticulum membrane</location>
        <topology evidence="1 9">Multi-pass membrane protein</topology>
    </subcellularLocation>
</comment>
<gene>
    <name evidence="12" type="ORF">Zmor_015644</name>
</gene>
<proteinExistence type="inferred from homology"/>
<comment type="caution">
    <text evidence="12">The sequence shown here is derived from an EMBL/GenBank/DDBJ whole genome shotgun (WGS) entry which is preliminary data.</text>
</comment>
<evidence type="ECO:0000256" key="6">
    <source>
        <dbReference type="ARBA" id="ARBA00022989"/>
    </source>
</evidence>
<reference evidence="12" key="1">
    <citation type="journal article" date="2023" name="G3 (Bethesda)">
        <title>Whole genome assemblies of Zophobas morio and Tenebrio molitor.</title>
        <authorList>
            <person name="Kaur S."/>
            <person name="Stinson S.A."/>
            <person name="diCenzo G.C."/>
        </authorList>
    </citation>
    <scope>NUCLEOTIDE SEQUENCE</scope>
    <source>
        <strain evidence="12">QUZm001</strain>
    </source>
</reference>
<evidence type="ECO:0000256" key="7">
    <source>
        <dbReference type="ARBA" id="ARBA00023136"/>
    </source>
</evidence>
<feature type="transmembrane region" description="Helical" evidence="11">
    <location>
        <begin position="118"/>
        <end position="137"/>
    </location>
</feature>
<protein>
    <recommendedName>
        <fullName evidence="9">O-acyltransferase</fullName>
    </recommendedName>
</protein>
<feature type="transmembrane region" description="Helical" evidence="11">
    <location>
        <begin position="257"/>
        <end position="280"/>
    </location>
</feature>
<feature type="transmembrane region" description="Helical" evidence="11">
    <location>
        <begin position="342"/>
        <end position="360"/>
    </location>
</feature>
<keyword evidence="7 9" id="KW-0472">Membrane</keyword>
<sequence>MEIKNGVQKKSPRKEFKIRDALLTTKFENSEDGRTIYNIFVVIFAILLTYTGFDEYTKTGKVRLSFHLIWLGFKKLDLALLVWCTSNILACLSYTCFKFWAKVRLTLEPKGQKVWDKIWSMISILYYFLFLYGLQAIGHTVKFGKSSATFIFMEQVRLLMKQHAFIRTNVPRVLRTKMHTETNLELPNFGQFFYFLFAPTMIYKDEYPRTRHIRWKFVLHNIAEMFAAMWFYAVIAEKFLILIFNDICLRQFTLGEIIAPIFSNVVPGVSFMLLSFYGVLHSCQNAFAEILRFGDRMFYKEWWHSKSLAEFHRTWNILVQDWLYTYIYKEFYELIIPKNKKAAGFVVFFVSAVVHEWLLINVFRFFLPINFILFLTTSAVLTAVDIVYGKWGNFLVLYGITIGLGIEANLLALETFAQDNCPLNENITSMEFYIPRFITCGCIK</sequence>
<dbReference type="InterPro" id="IPR014371">
    <property type="entry name" value="Oat_ACAT_DAG_ARE"/>
</dbReference>
<feature type="transmembrane region" description="Helical" evidence="11">
    <location>
        <begin position="225"/>
        <end position="245"/>
    </location>
</feature>
<name>A0AA38IIH4_9CUCU</name>
<dbReference type="InterPro" id="IPR004299">
    <property type="entry name" value="MBOAT_fam"/>
</dbReference>
<keyword evidence="3 9" id="KW-0808">Transferase</keyword>
<feature type="transmembrane region" description="Helical" evidence="11">
    <location>
        <begin position="78"/>
        <end position="97"/>
    </location>
</feature>
<evidence type="ECO:0000313" key="12">
    <source>
        <dbReference type="EMBL" id="KAJ3656575.1"/>
    </source>
</evidence>
<organism evidence="12 13">
    <name type="scientific">Zophobas morio</name>
    <dbReference type="NCBI Taxonomy" id="2755281"/>
    <lineage>
        <taxon>Eukaryota</taxon>
        <taxon>Metazoa</taxon>
        <taxon>Ecdysozoa</taxon>
        <taxon>Arthropoda</taxon>
        <taxon>Hexapoda</taxon>
        <taxon>Insecta</taxon>
        <taxon>Pterygota</taxon>
        <taxon>Neoptera</taxon>
        <taxon>Endopterygota</taxon>
        <taxon>Coleoptera</taxon>
        <taxon>Polyphaga</taxon>
        <taxon>Cucujiformia</taxon>
        <taxon>Tenebrionidae</taxon>
        <taxon>Zophobas</taxon>
    </lineage>
</organism>
<keyword evidence="8 9" id="KW-0012">Acyltransferase</keyword>
<feature type="transmembrane region" description="Helical" evidence="11">
    <location>
        <begin position="395"/>
        <end position="413"/>
    </location>
</feature>
<evidence type="ECO:0000256" key="5">
    <source>
        <dbReference type="ARBA" id="ARBA00022824"/>
    </source>
</evidence>
<dbReference type="PANTHER" id="PTHR10408">
    <property type="entry name" value="STEROL O-ACYLTRANSFERASE"/>
    <property type="match status" value="1"/>
</dbReference>
<evidence type="ECO:0000256" key="4">
    <source>
        <dbReference type="ARBA" id="ARBA00022692"/>
    </source>
</evidence>
<evidence type="ECO:0000256" key="2">
    <source>
        <dbReference type="ARBA" id="ARBA00009010"/>
    </source>
</evidence>
<keyword evidence="6 11" id="KW-1133">Transmembrane helix</keyword>
<feature type="transmembrane region" description="Helical" evidence="11">
    <location>
        <begin position="366"/>
        <end position="388"/>
    </location>
</feature>
<evidence type="ECO:0000256" key="3">
    <source>
        <dbReference type="ARBA" id="ARBA00022679"/>
    </source>
</evidence>
<evidence type="ECO:0000256" key="11">
    <source>
        <dbReference type="SAM" id="Phobius"/>
    </source>
</evidence>
<keyword evidence="13" id="KW-1185">Reference proteome</keyword>
<evidence type="ECO:0000256" key="1">
    <source>
        <dbReference type="ARBA" id="ARBA00004477"/>
    </source>
</evidence>
<dbReference type="GO" id="GO:0005789">
    <property type="term" value="C:endoplasmic reticulum membrane"/>
    <property type="evidence" value="ECO:0007669"/>
    <property type="project" value="UniProtKB-SubCell"/>
</dbReference>
<dbReference type="PIRSF" id="PIRSF000439">
    <property type="entry name" value="Oat_ACAT_DAG_ARE"/>
    <property type="match status" value="1"/>
</dbReference>
<dbReference type="EMBL" id="JALNTZ010000004">
    <property type="protein sequence ID" value="KAJ3656575.1"/>
    <property type="molecule type" value="Genomic_DNA"/>
</dbReference>
<dbReference type="Proteomes" id="UP001168821">
    <property type="component" value="Unassembled WGS sequence"/>
</dbReference>
<evidence type="ECO:0000256" key="10">
    <source>
        <dbReference type="PIRSR" id="PIRSR000439-1"/>
    </source>
</evidence>
<accession>A0AA38IIH4</accession>
<feature type="transmembrane region" description="Helical" evidence="11">
    <location>
        <begin position="35"/>
        <end position="53"/>
    </location>
</feature>
<comment type="similarity">
    <text evidence="2 9">Belongs to the membrane-bound acyltransferase family. Sterol o-acyltransferase subfamily.</text>
</comment>
<keyword evidence="4 11" id="KW-0812">Transmembrane</keyword>
<dbReference type="GO" id="GO:0008374">
    <property type="term" value="F:O-acyltransferase activity"/>
    <property type="evidence" value="ECO:0007669"/>
    <property type="project" value="InterPro"/>
</dbReference>
<dbReference type="GO" id="GO:0008203">
    <property type="term" value="P:cholesterol metabolic process"/>
    <property type="evidence" value="ECO:0007669"/>
    <property type="project" value="TreeGrafter"/>
</dbReference>
<evidence type="ECO:0000313" key="13">
    <source>
        <dbReference type="Proteomes" id="UP001168821"/>
    </source>
</evidence>
<evidence type="ECO:0000256" key="9">
    <source>
        <dbReference type="PIRNR" id="PIRNR000439"/>
    </source>
</evidence>